<dbReference type="EMBL" id="MKGL01000077">
    <property type="protein sequence ID" value="RNF07882.1"/>
    <property type="molecule type" value="Genomic_DNA"/>
</dbReference>
<name>A0A3R7ML76_TRYRA</name>
<dbReference type="RefSeq" id="XP_029240090.1">
    <property type="nucleotide sequence ID" value="XM_029380119.1"/>
</dbReference>
<proteinExistence type="predicted"/>
<protein>
    <submittedName>
        <fullName evidence="1">Uncharacterized protein</fullName>
    </submittedName>
</protein>
<evidence type="ECO:0000313" key="2">
    <source>
        <dbReference type="Proteomes" id="UP000283634"/>
    </source>
</evidence>
<keyword evidence="2" id="KW-1185">Reference proteome</keyword>
<feature type="non-terminal residue" evidence="1">
    <location>
        <position position="1"/>
    </location>
</feature>
<dbReference type="Proteomes" id="UP000283634">
    <property type="component" value="Unassembled WGS sequence"/>
</dbReference>
<organism evidence="1 2">
    <name type="scientific">Trypanosoma rangeli</name>
    <dbReference type="NCBI Taxonomy" id="5698"/>
    <lineage>
        <taxon>Eukaryota</taxon>
        <taxon>Discoba</taxon>
        <taxon>Euglenozoa</taxon>
        <taxon>Kinetoplastea</taxon>
        <taxon>Metakinetoplastina</taxon>
        <taxon>Trypanosomatida</taxon>
        <taxon>Trypanosomatidae</taxon>
        <taxon>Trypanosoma</taxon>
        <taxon>Herpetosoma</taxon>
    </lineage>
</organism>
<gene>
    <name evidence="1" type="ORF">TraAM80_03140</name>
</gene>
<dbReference type="AlphaFoldDB" id="A0A3R7ML76"/>
<dbReference type="GeneID" id="40327073"/>
<evidence type="ECO:0000313" key="1">
    <source>
        <dbReference type="EMBL" id="RNF07882.1"/>
    </source>
</evidence>
<comment type="caution">
    <text evidence="1">The sequence shown here is derived from an EMBL/GenBank/DDBJ whole genome shotgun (WGS) entry which is preliminary data.</text>
</comment>
<accession>A0A3R7ML76</accession>
<reference evidence="1 2" key="1">
    <citation type="journal article" date="2018" name="BMC Genomics">
        <title>Genomic comparison of Trypanosoma conorhini and Trypanosoma rangeli to Trypanosoma cruzi strains of high and low virulence.</title>
        <authorList>
            <person name="Bradwell K.R."/>
            <person name="Koparde V.N."/>
            <person name="Matveyev A.V."/>
            <person name="Serrano M.G."/>
            <person name="Alves J.M."/>
            <person name="Parikh H."/>
            <person name="Huang B."/>
            <person name="Lee V."/>
            <person name="Espinosa-Alvarez O."/>
            <person name="Ortiz P.A."/>
            <person name="Costa-Martins A.G."/>
            <person name="Teixeira M.M."/>
            <person name="Buck G.A."/>
        </authorList>
    </citation>
    <scope>NUCLEOTIDE SEQUENCE [LARGE SCALE GENOMIC DNA]</scope>
    <source>
        <strain evidence="1 2">AM80</strain>
    </source>
</reference>
<sequence length="255" mass="26958">TAPMLSTCVGQQVTAHFGGLRFRSVHACGSGTFCAGSALPRARATQLSKRGAAAPGPQCCRGMVTVLRVARVVYASGCGGHQVRCAAYGGGVVAASGLCRVSFVCRWACRHGGGFRCRVGVLHPEMAGAGRCGRGHTAGFRIFCCAQASATCGRGPFLAVVRASVVLLAEATVFAWHLLAFMFVSRHTSEAGLRICLRRSCLLLSGVSWVSIRNCHLIASEDLAVVYVVTLFEDGNELRDDQTNILVRCADTSYL</sequence>